<feature type="domain" description="FAS1" evidence="9">
    <location>
        <begin position="24"/>
        <end position="164"/>
    </location>
</feature>
<name>G8GJ86_LINUS</name>
<dbReference type="GO" id="GO:0098552">
    <property type="term" value="C:side of membrane"/>
    <property type="evidence" value="ECO:0007669"/>
    <property type="project" value="UniProtKB-KW"/>
</dbReference>
<feature type="region of interest" description="Disordered" evidence="8">
    <location>
        <begin position="151"/>
        <end position="194"/>
    </location>
</feature>
<proteinExistence type="inferred from homology"/>
<dbReference type="GO" id="GO:0005886">
    <property type="term" value="C:plasma membrane"/>
    <property type="evidence" value="ECO:0007669"/>
    <property type="project" value="UniProtKB-SubCell"/>
</dbReference>
<dbReference type="PANTHER" id="PTHR32077:SF49">
    <property type="entry name" value="FAS1 DOMAIN-CONTAINING PROTEIN"/>
    <property type="match status" value="1"/>
</dbReference>
<dbReference type="InterPro" id="IPR045003">
    <property type="entry name" value="FLA_A"/>
</dbReference>
<organism evidence="10">
    <name type="scientific">Linum usitatissimum</name>
    <name type="common">Flax</name>
    <name type="synonym">Linum humile</name>
    <dbReference type="NCBI Taxonomy" id="4006"/>
    <lineage>
        <taxon>Eukaryota</taxon>
        <taxon>Viridiplantae</taxon>
        <taxon>Streptophyta</taxon>
        <taxon>Embryophyta</taxon>
        <taxon>Tracheophyta</taxon>
        <taxon>Spermatophyta</taxon>
        <taxon>Magnoliopsida</taxon>
        <taxon>eudicotyledons</taxon>
        <taxon>Gunneridae</taxon>
        <taxon>Pentapetalae</taxon>
        <taxon>rosids</taxon>
        <taxon>fabids</taxon>
        <taxon>Malpighiales</taxon>
        <taxon>Linaceae</taxon>
        <taxon>Linum</taxon>
    </lineage>
</organism>
<comment type="function">
    <text evidence="7">May be a cell surface adhesion protein.</text>
</comment>
<evidence type="ECO:0000256" key="3">
    <source>
        <dbReference type="ARBA" id="ARBA00022475"/>
    </source>
</evidence>
<accession>G8GJ86</accession>
<evidence type="ECO:0000256" key="6">
    <source>
        <dbReference type="ARBA" id="ARBA00023136"/>
    </source>
</evidence>
<dbReference type="EMBL" id="JN133301">
    <property type="protein sequence ID" value="AER92608.1"/>
    <property type="molecule type" value="Genomic_DNA"/>
</dbReference>
<keyword evidence="4" id="KW-0325">Glycoprotein</keyword>
<dbReference type="GO" id="GO:0009834">
    <property type="term" value="P:plant-type secondary cell wall biogenesis"/>
    <property type="evidence" value="ECO:0007669"/>
    <property type="project" value="TreeGrafter"/>
</dbReference>
<evidence type="ECO:0000256" key="5">
    <source>
        <dbReference type="ARBA" id="ARBA00022729"/>
    </source>
</evidence>
<dbReference type="AlphaFoldDB" id="G8GJ86"/>
<protein>
    <submittedName>
        <fullName evidence="10">Putative fasciclin-like AGP</fullName>
    </submittedName>
</protein>
<keyword evidence="6" id="KW-0472">Membrane</keyword>
<dbReference type="Gene3D" id="2.30.180.10">
    <property type="entry name" value="FAS1 domain"/>
    <property type="match status" value="1"/>
</dbReference>
<dbReference type="InterPro" id="IPR036378">
    <property type="entry name" value="FAS1_dom_sf"/>
</dbReference>
<evidence type="ECO:0000313" key="10">
    <source>
        <dbReference type="EMBL" id="AER92608.1"/>
    </source>
</evidence>
<sequence length="223" mass="24131">MELHTYCHPETHPGQRLQPLFERTSYILKVLQKAGHFSHFIRLIKTTQEDIQFASQLNASQDGITIFTIIGAGTLNVLSDQQKIQLVQFHVIPMLLSTSQFQTISNPLRTLTGSGKQFQLNVTTSDSVVNVTSGLTNTSLRNCLRGQSNCDLSGGQGSAPEEVFSPKSLTPAPAPAKHLKDENADSPAGAKNASDGELDCVVDKLNVLMVGVKTVDAVVLSFL</sequence>
<dbReference type="Pfam" id="PF02469">
    <property type="entry name" value="Fasciclin"/>
    <property type="match status" value="1"/>
</dbReference>
<dbReference type="PROSITE" id="PS50213">
    <property type="entry name" value="FAS1"/>
    <property type="match status" value="1"/>
</dbReference>
<evidence type="ECO:0000256" key="4">
    <source>
        <dbReference type="ARBA" id="ARBA00022622"/>
    </source>
</evidence>
<evidence type="ECO:0000256" key="2">
    <source>
        <dbReference type="ARBA" id="ARBA00007843"/>
    </source>
</evidence>
<comment type="similarity">
    <text evidence="2">Belongs to the fasciclin-like AGP family.</text>
</comment>
<keyword evidence="3" id="KW-1003">Cell membrane</keyword>
<evidence type="ECO:0000256" key="7">
    <source>
        <dbReference type="ARBA" id="ARBA00024686"/>
    </source>
</evidence>
<keyword evidence="5" id="KW-0732">Signal</keyword>
<dbReference type="InterPro" id="IPR000782">
    <property type="entry name" value="FAS1_domain"/>
</dbReference>
<dbReference type="SUPFAM" id="SSF82153">
    <property type="entry name" value="FAS1 domain"/>
    <property type="match status" value="1"/>
</dbReference>
<evidence type="ECO:0000259" key="9">
    <source>
        <dbReference type="PROSITE" id="PS50213"/>
    </source>
</evidence>
<evidence type="ECO:0000256" key="8">
    <source>
        <dbReference type="SAM" id="MobiDB-lite"/>
    </source>
</evidence>
<comment type="subcellular location">
    <subcellularLocation>
        <location evidence="1">Cell membrane</location>
        <topology evidence="1">Lipid-anchor</topology>
        <topology evidence="1">GPI-anchor</topology>
    </subcellularLocation>
</comment>
<dbReference type="PANTHER" id="PTHR32077">
    <property type="entry name" value="FASCICLIN-LIKE ARABINOGALACTAN PROTEIN"/>
    <property type="match status" value="1"/>
</dbReference>
<evidence type="ECO:0000256" key="1">
    <source>
        <dbReference type="ARBA" id="ARBA00004609"/>
    </source>
</evidence>
<keyword evidence="4" id="KW-0449">Lipoprotein</keyword>
<reference evidence="10" key="1">
    <citation type="journal article" date="2012" name="Plant J.">
        <title>The genome of flax (Linum usitatissimum) assembled de novo from short shotgun sequence reads.</title>
        <authorList>
            <person name="Wang Z."/>
            <person name="Hobson N."/>
            <person name="Galindo L."/>
            <person name="Zhu S."/>
            <person name="Shi D."/>
            <person name="McDill J."/>
            <person name="Yang L."/>
            <person name="Hawkins S."/>
            <person name="Neutelings G."/>
            <person name="Datla R."/>
            <person name="Lambert G."/>
            <person name="Galbraith D.W."/>
            <person name="Grassa C.J."/>
            <person name="Geraldes A."/>
            <person name="Cronk Q.C."/>
            <person name="Cullis C."/>
            <person name="Dash P.K."/>
            <person name="Kumar P.A."/>
            <person name="Cloutier S."/>
            <person name="Sharpe A.G."/>
            <person name="Wong G.K."/>
            <person name="Wang J."/>
            <person name="Deyholos M.K."/>
        </authorList>
    </citation>
    <scope>NUCLEOTIDE SEQUENCE</scope>
</reference>
<keyword evidence="4" id="KW-0336">GPI-anchor</keyword>